<keyword evidence="2" id="KW-0812">Transmembrane</keyword>
<evidence type="ECO:0000256" key="1">
    <source>
        <dbReference type="SAM" id="MobiDB-lite"/>
    </source>
</evidence>
<feature type="transmembrane region" description="Helical" evidence="2">
    <location>
        <begin position="6"/>
        <end position="25"/>
    </location>
</feature>
<reference evidence="3 4" key="1">
    <citation type="submission" date="2020-03" db="EMBL/GenBank/DDBJ databases">
        <authorList>
            <person name="Wang L."/>
            <person name="He N."/>
            <person name="Li Y."/>
            <person name="Fang Y."/>
            <person name="Zhang F."/>
        </authorList>
    </citation>
    <scope>NUCLEOTIDE SEQUENCE [LARGE SCALE GENOMIC DNA]</scope>
    <source>
        <strain evidence="4">hsmgli-8</strain>
    </source>
</reference>
<name>A0ABX0YJ66_9PSED</name>
<organism evidence="3 4">
    <name type="scientific">Pseudomonas quercus</name>
    <dbReference type="NCBI Taxonomy" id="2722792"/>
    <lineage>
        <taxon>Bacteria</taxon>
        <taxon>Pseudomonadati</taxon>
        <taxon>Pseudomonadota</taxon>
        <taxon>Gammaproteobacteria</taxon>
        <taxon>Pseudomonadales</taxon>
        <taxon>Pseudomonadaceae</taxon>
        <taxon>Pseudomonas</taxon>
    </lineage>
</organism>
<feature type="transmembrane region" description="Helical" evidence="2">
    <location>
        <begin position="86"/>
        <end position="105"/>
    </location>
</feature>
<sequence>MTENDYYIAWGIYAVAALGCLLVWFRLTGWMWRWLREPLRVLGAALLLTPTVVDPAKDQYAPAVAISALDLVFKVAGNAWRAISDLAMYSVIAMVAYVVFALVRWPLERSARARRAEREAAAERQAKRAEADASVPYEPLQATPLEPGRYDTDSRPATGTPRRPPDTGLRVEPRL</sequence>
<dbReference type="EMBL" id="JAAVJI010000009">
    <property type="protein sequence ID" value="NJP02227.1"/>
    <property type="molecule type" value="Genomic_DNA"/>
</dbReference>
<keyword evidence="2" id="KW-1133">Transmembrane helix</keyword>
<feature type="compositionally biased region" description="Basic and acidic residues" evidence="1">
    <location>
        <begin position="163"/>
        <end position="175"/>
    </location>
</feature>
<evidence type="ECO:0000313" key="3">
    <source>
        <dbReference type="EMBL" id="NJP02227.1"/>
    </source>
</evidence>
<evidence type="ECO:0000256" key="2">
    <source>
        <dbReference type="SAM" id="Phobius"/>
    </source>
</evidence>
<keyword evidence="4" id="KW-1185">Reference proteome</keyword>
<comment type="caution">
    <text evidence="3">The sequence shown here is derived from an EMBL/GenBank/DDBJ whole genome shotgun (WGS) entry which is preliminary data.</text>
</comment>
<dbReference type="Proteomes" id="UP000746535">
    <property type="component" value="Unassembled WGS sequence"/>
</dbReference>
<feature type="region of interest" description="Disordered" evidence="1">
    <location>
        <begin position="122"/>
        <end position="175"/>
    </location>
</feature>
<proteinExistence type="predicted"/>
<dbReference type="RefSeq" id="WP_168084816.1">
    <property type="nucleotide sequence ID" value="NZ_JAAVJI010000009.1"/>
</dbReference>
<gene>
    <name evidence="3" type="ORF">HBH25_15360</name>
</gene>
<accession>A0ABX0YJ66</accession>
<protein>
    <submittedName>
        <fullName evidence="3">MFS transporter</fullName>
    </submittedName>
</protein>
<evidence type="ECO:0000313" key="4">
    <source>
        <dbReference type="Proteomes" id="UP000746535"/>
    </source>
</evidence>
<feature type="compositionally biased region" description="Basic and acidic residues" evidence="1">
    <location>
        <begin position="122"/>
        <end position="131"/>
    </location>
</feature>
<keyword evidence="2" id="KW-0472">Membrane</keyword>